<dbReference type="InterPro" id="IPR008733">
    <property type="entry name" value="PEX11"/>
</dbReference>
<dbReference type="Pfam" id="PF05648">
    <property type="entry name" value="PEX11"/>
    <property type="match status" value="1"/>
</dbReference>
<accession>A0A9Q1H843</accession>
<sequence>MAPDSAEIYQTKSQRWIRLNAQASSGYILFTVFWDKYSFVVHCIYRLVNPVWKISASLLKRLTMDTFLKLLDSHSGRGSILRTVQYGSQMIAGLKWVTPKGKERLLTLSSQLSLCRTILHLFDDLPMLSHSLSYGLGSQEKSIFMRLISVVQNLINQLFFPIEHIAWASDLGILSISSERWNRWCVYCWFISLSLGIIRNVISLSQLRSREAKKKDANSSRQVKLSAEEVFITVSLLADMADLVIAIHYMPPGFLWSGKLTTFFVGLFGFISSLIPLWRRIQCIK</sequence>
<protein>
    <submittedName>
        <fullName evidence="5">Peroxisomal membrane protein 11C</fullName>
    </submittedName>
</protein>
<dbReference type="EMBL" id="JAIZAY010000009">
    <property type="protein sequence ID" value="KAJ8036584.1"/>
    <property type="molecule type" value="Genomic_DNA"/>
</dbReference>
<comment type="subcellular location">
    <subcellularLocation>
        <location evidence="3">Peroxisome membrane</location>
    </subcellularLocation>
</comment>
<evidence type="ECO:0000256" key="1">
    <source>
        <dbReference type="ARBA" id="ARBA00023136"/>
    </source>
</evidence>
<dbReference type="AlphaFoldDB" id="A0A9Q1H843"/>
<comment type="caution">
    <text evidence="5">The sequence shown here is derived from an EMBL/GenBank/DDBJ whole genome shotgun (WGS) entry which is preliminary data.</text>
</comment>
<feature type="transmembrane region" description="Helical" evidence="4">
    <location>
        <begin position="256"/>
        <end position="278"/>
    </location>
</feature>
<keyword evidence="2" id="KW-0576">Peroxisome</keyword>
<keyword evidence="6" id="KW-1185">Reference proteome</keyword>
<proteinExistence type="predicted"/>
<gene>
    <name evidence="5" type="ORF">HOLleu_20603</name>
</gene>
<keyword evidence="4" id="KW-1133">Transmembrane helix</keyword>
<reference evidence="5" key="1">
    <citation type="submission" date="2021-10" db="EMBL/GenBank/DDBJ databases">
        <title>Tropical sea cucumber genome reveals ecological adaptation and Cuvierian tubules defense mechanism.</title>
        <authorList>
            <person name="Chen T."/>
        </authorList>
    </citation>
    <scope>NUCLEOTIDE SEQUENCE</scope>
    <source>
        <strain evidence="5">Nanhai2018</strain>
        <tissue evidence="5">Muscle</tissue>
    </source>
</reference>
<dbReference type="GO" id="GO:0005778">
    <property type="term" value="C:peroxisomal membrane"/>
    <property type="evidence" value="ECO:0007669"/>
    <property type="project" value="UniProtKB-SubCell"/>
</dbReference>
<organism evidence="5 6">
    <name type="scientific">Holothuria leucospilota</name>
    <name type="common">Black long sea cucumber</name>
    <name type="synonym">Mertensiothuria leucospilota</name>
    <dbReference type="NCBI Taxonomy" id="206669"/>
    <lineage>
        <taxon>Eukaryota</taxon>
        <taxon>Metazoa</taxon>
        <taxon>Echinodermata</taxon>
        <taxon>Eleutherozoa</taxon>
        <taxon>Echinozoa</taxon>
        <taxon>Holothuroidea</taxon>
        <taxon>Aspidochirotacea</taxon>
        <taxon>Aspidochirotida</taxon>
        <taxon>Holothuriidae</taxon>
        <taxon>Holothuria</taxon>
    </lineage>
</organism>
<evidence type="ECO:0000256" key="2">
    <source>
        <dbReference type="ARBA" id="ARBA00023140"/>
    </source>
</evidence>
<dbReference type="OrthoDB" id="10005898at2759"/>
<evidence type="ECO:0000313" key="5">
    <source>
        <dbReference type="EMBL" id="KAJ8036584.1"/>
    </source>
</evidence>
<evidence type="ECO:0000256" key="4">
    <source>
        <dbReference type="SAM" id="Phobius"/>
    </source>
</evidence>
<dbReference type="PANTHER" id="PTHR20990:SF1">
    <property type="entry name" value="PEROXISOMAL MEMBRANE PROTEIN 11C"/>
    <property type="match status" value="1"/>
</dbReference>
<evidence type="ECO:0000313" key="6">
    <source>
        <dbReference type="Proteomes" id="UP001152320"/>
    </source>
</evidence>
<dbReference type="Proteomes" id="UP001152320">
    <property type="component" value="Chromosome 9"/>
</dbReference>
<keyword evidence="1 4" id="KW-0472">Membrane</keyword>
<dbReference type="InterPro" id="IPR026510">
    <property type="entry name" value="PEX11C_met"/>
</dbReference>
<evidence type="ECO:0000256" key="3">
    <source>
        <dbReference type="ARBA" id="ARBA00046271"/>
    </source>
</evidence>
<dbReference type="PANTHER" id="PTHR20990">
    <property type="entry name" value="PEROXISOMAL BIOGENESIS FACTOR 11"/>
    <property type="match status" value="1"/>
</dbReference>
<dbReference type="GO" id="GO:0016559">
    <property type="term" value="P:peroxisome fission"/>
    <property type="evidence" value="ECO:0007669"/>
    <property type="project" value="InterPro"/>
</dbReference>
<keyword evidence="4" id="KW-0812">Transmembrane</keyword>
<name>A0A9Q1H843_HOLLE</name>